<keyword evidence="5 7" id="KW-0472">Membrane</keyword>
<dbReference type="InterPro" id="IPR001623">
    <property type="entry name" value="DnaJ_domain"/>
</dbReference>
<comment type="subcellular location">
    <subcellularLocation>
        <location evidence="1">Endoplasmic reticulum membrane</location>
        <topology evidence="1">Single-pass membrane protein</topology>
    </subcellularLocation>
</comment>
<dbReference type="GO" id="GO:0071218">
    <property type="term" value="P:cellular response to misfolded protein"/>
    <property type="evidence" value="ECO:0007669"/>
    <property type="project" value="TreeGrafter"/>
</dbReference>
<feature type="region of interest" description="Disordered" evidence="6">
    <location>
        <begin position="1"/>
        <end position="30"/>
    </location>
</feature>
<dbReference type="AlphaFoldDB" id="A0AA40CD97"/>
<evidence type="ECO:0000256" key="6">
    <source>
        <dbReference type="SAM" id="MobiDB-lite"/>
    </source>
</evidence>
<dbReference type="PROSITE" id="PS00636">
    <property type="entry name" value="DNAJ_1"/>
    <property type="match status" value="1"/>
</dbReference>
<keyword evidence="2 7" id="KW-0812">Transmembrane</keyword>
<feature type="compositionally biased region" description="Basic and acidic residues" evidence="6">
    <location>
        <begin position="16"/>
        <end position="30"/>
    </location>
</feature>
<dbReference type="PROSITE" id="PS50076">
    <property type="entry name" value="DNAJ_2"/>
    <property type="match status" value="1"/>
</dbReference>
<dbReference type="InterPro" id="IPR015399">
    <property type="entry name" value="DUF1977_DnaJ-like"/>
</dbReference>
<dbReference type="InterPro" id="IPR036869">
    <property type="entry name" value="J_dom_sf"/>
</dbReference>
<comment type="caution">
    <text evidence="9">The sequence shown here is derived from an EMBL/GenBank/DDBJ whole genome shotgun (WGS) entry which is preliminary data.</text>
</comment>
<feature type="compositionally biased region" description="Low complexity" evidence="6">
    <location>
        <begin position="123"/>
        <end position="139"/>
    </location>
</feature>
<sequence>MPEATASGTADGASARNREHNQGNQERKYTVEQKRAVLRIRRCEPTAFYEILEIQKTCTDAEVKKAYRKQSLLTHPDKNGHENADEAFKMVSRAFSVLADKEKRDKFDRFGTDPDSRFESARQQQQQQQGNPFAGFASRGAGGGMGRGGFGDNGPQFVFNFGGGPGVRVHQFGGARPRTRPRNPGQQEEETSMFSTVMGLLPIILLFIFPLLSSIFSGITSEPAIPNMSFEAPDGPYTVPRAMPVSGVKYFLTPEDARSLTANKAYTLDKQAENLYRQGLSVACENQRAHQQRLAEAAQGWFYQDPQKMEVARSYKTPACEKLTSLRLGR</sequence>
<dbReference type="GO" id="GO:0005789">
    <property type="term" value="C:endoplasmic reticulum membrane"/>
    <property type="evidence" value="ECO:0007669"/>
    <property type="project" value="UniProtKB-SubCell"/>
</dbReference>
<feature type="region of interest" description="Disordered" evidence="6">
    <location>
        <begin position="106"/>
        <end position="149"/>
    </location>
</feature>
<dbReference type="Gene3D" id="1.10.287.110">
    <property type="entry name" value="DnaJ domain"/>
    <property type="match status" value="1"/>
</dbReference>
<dbReference type="Pfam" id="PF09320">
    <property type="entry name" value="DUF1977"/>
    <property type="match status" value="1"/>
</dbReference>
<evidence type="ECO:0000256" key="1">
    <source>
        <dbReference type="ARBA" id="ARBA00004389"/>
    </source>
</evidence>
<accession>A0AA40CD97</accession>
<reference evidence="9" key="1">
    <citation type="submission" date="2023-06" db="EMBL/GenBank/DDBJ databases">
        <title>Genome-scale phylogeny and comparative genomics of the fungal order Sordariales.</title>
        <authorList>
            <consortium name="Lawrence Berkeley National Laboratory"/>
            <person name="Hensen N."/>
            <person name="Bonometti L."/>
            <person name="Westerberg I."/>
            <person name="Brannstrom I.O."/>
            <person name="Guillou S."/>
            <person name="Cros-Aarteil S."/>
            <person name="Calhoun S."/>
            <person name="Haridas S."/>
            <person name="Kuo A."/>
            <person name="Mondo S."/>
            <person name="Pangilinan J."/>
            <person name="Riley R."/>
            <person name="LaButti K."/>
            <person name="Andreopoulos B."/>
            <person name="Lipzen A."/>
            <person name="Chen C."/>
            <person name="Yanf M."/>
            <person name="Daum C."/>
            <person name="Ng V."/>
            <person name="Clum A."/>
            <person name="Steindorff A."/>
            <person name="Ohm R."/>
            <person name="Martin F."/>
            <person name="Silar P."/>
            <person name="Natvig D."/>
            <person name="Lalanne C."/>
            <person name="Gautier V."/>
            <person name="Ament-velasquez S.L."/>
            <person name="Kruys A."/>
            <person name="Hutchinson M.I."/>
            <person name="Powell A.J."/>
            <person name="Barry K."/>
            <person name="Miller A.N."/>
            <person name="Grigoriev I.V."/>
            <person name="Debuchy R."/>
            <person name="Gladieux P."/>
            <person name="Thoren M.H."/>
            <person name="Johannesson H."/>
        </authorList>
    </citation>
    <scope>NUCLEOTIDE SEQUENCE</scope>
    <source>
        <strain evidence="9">SMH3391-2</strain>
    </source>
</reference>
<dbReference type="PRINTS" id="PR00625">
    <property type="entry name" value="JDOMAIN"/>
</dbReference>
<protein>
    <submittedName>
        <fullName evidence="9">DnaJ domain-containing protein</fullName>
    </submittedName>
</protein>
<dbReference type="InterPro" id="IPR051100">
    <property type="entry name" value="DnaJ_subfamily_B/C"/>
</dbReference>
<evidence type="ECO:0000256" key="5">
    <source>
        <dbReference type="ARBA" id="ARBA00023136"/>
    </source>
</evidence>
<evidence type="ECO:0000256" key="7">
    <source>
        <dbReference type="SAM" id="Phobius"/>
    </source>
</evidence>
<dbReference type="SMART" id="SM00271">
    <property type="entry name" value="DnaJ"/>
    <property type="match status" value="1"/>
</dbReference>
<dbReference type="CDD" id="cd06257">
    <property type="entry name" value="DnaJ"/>
    <property type="match status" value="1"/>
</dbReference>
<organism evidence="9 10">
    <name type="scientific">Bombardia bombarda</name>
    <dbReference type="NCBI Taxonomy" id="252184"/>
    <lineage>
        <taxon>Eukaryota</taxon>
        <taxon>Fungi</taxon>
        <taxon>Dikarya</taxon>
        <taxon>Ascomycota</taxon>
        <taxon>Pezizomycotina</taxon>
        <taxon>Sordariomycetes</taxon>
        <taxon>Sordariomycetidae</taxon>
        <taxon>Sordariales</taxon>
        <taxon>Lasiosphaeriaceae</taxon>
        <taxon>Bombardia</taxon>
    </lineage>
</organism>
<evidence type="ECO:0000256" key="3">
    <source>
        <dbReference type="ARBA" id="ARBA00022824"/>
    </source>
</evidence>
<evidence type="ECO:0000313" key="9">
    <source>
        <dbReference type="EMBL" id="KAK0634581.1"/>
    </source>
</evidence>
<feature type="domain" description="J" evidence="8">
    <location>
        <begin position="47"/>
        <end position="111"/>
    </location>
</feature>
<evidence type="ECO:0000256" key="4">
    <source>
        <dbReference type="ARBA" id="ARBA00022989"/>
    </source>
</evidence>
<feature type="compositionally biased region" description="Low complexity" evidence="6">
    <location>
        <begin position="1"/>
        <end position="15"/>
    </location>
</feature>
<dbReference type="Pfam" id="PF00226">
    <property type="entry name" value="DnaJ"/>
    <property type="match status" value="1"/>
</dbReference>
<keyword evidence="10" id="KW-1185">Reference proteome</keyword>
<dbReference type="InterPro" id="IPR018253">
    <property type="entry name" value="DnaJ_domain_CS"/>
</dbReference>
<dbReference type="PANTHER" id="PTHR43908">
    <property type="entry name" value="AT29763P-RELATED"/>
    <property type="match status" value="1"/>
</dbReference>
<keyword evidence="4 7" id="KW-1133">Transmembrane helix</keyword>
<name>A0AA40CD97_9PEZI</name>
<dbReference type="PANTHER" id="PTHR43908:SF3">
    <property type="entry name" value="AT29763P-RELATED"/>
    <property type="match status" value="1"/>
</dbReference>
<evidence type="ECO:0000256" key="2">
    <source>
        <dbReference type="ARBA" id="ARBA00022692"/>
    </source>
</evidence>
<dbReference type="SUPFAM" id="SSF46565">
    <property type="entry name" value="Chaperone J-domain"/>
    <property type="match status" value="1"/>
</dbReference>
<proteinExistence type="predicted"/>
<feature type="compositionally biased region" description="Basic and acidic residues" evidence="6">
    <location>
        <begin position="106"/>
        <end position="120"/>
    </location>
</feature>
<dbReference type="GO" id="GO:0030544">
    <property type="term" value="F:Hsp70 protein binding"/>
    <property type="evidence" value="ECO:0007669"/>
    <property type="project" value="TreeGrafter"/>
</dbReference>
<gene>
    <name evidence="9" type="ORF">B0T17DRAFT_586350</name>
</gene>
<dbReference type="Proteomes" id="UP001174934">
    <property type="component" value="Unassembled WGS sequence"/>
</dbReference>
<feature type="transmembrane region" description="Helical" evidence="7">
    <location>
        <begin position="193"/>
        <end position="212"/>
    </location>
</feature>
<dbReference type="EMBL" id="JAULSR010000001">
    <property type="protein sequence ID" value="KAK0634581.1"/>
    <property type="molecule type" value="Genomic_DNA"/>
</dbReference>
<feature type="compositionally biased region" description="Gly residues" evidence="6">
    <location>
        <begin position="140"/>
        <end position="149"/>
    </location>
</feature>
<feature type="region of interest" description="Disordered" evidence="6">
    <location>
        <begin position="169"/>
        <end position="191"/>
    </location>
</feature>
<evidence type="ECO:0000313" key="10">
    <source>
        <dbReference type="Proteomes" id="UP001174934"/>
    </source>
</evidence>
<evidence type="ECO:0000259" key="8">
    <source>
        <dbReference type="PROSITE" id="PS50076"/>
    </source>
</evidence>
<keyword evidence="3" id="KW-0256">Endoplasmic reticulum</keyword>